<dbReference type="Pfam" id="PF04376">
    <property type="entry name" value="ATE_N"/>
    <property type="match status" value="1"/>
</dbReference>
<dbReference type="EMBL" id="JAUOQI010000001">
    <property type="protein sequence ID" value="MDO6575778.1"/>
    <property type="molecule type" value="Genomic_DNA"/>
</dbReference>
<evidence type="ECO:0000313" key="10">
    <source>
        <dbReference type="Proteomes" id="UP001170717"/>
    </source>
</evidence>
<dbReference type="KEGG" id="asq:AVL57_07675"/>
<comment type="function">
    <text evidence="4">Functions in the N-end rule pathway of protein degradation where it conjugates Leu from its aminoacyl-tRNA to the N-termini of proteins containing an N-terminal aspartate or glutamate.</text>
</comment>
<dbReference type="RefSeq" id="WP_057792266.1">
    <property type="nucleotide sequence ID" value="NZ_CANLMS010000003.1"/>
</dbReference>
<evidence type="ECO:0000259" key="6">
    <source>
        <dbReference type="Pfam" id="PF04377"/>
    </source>
</evidence>
<dbReference type="InterPro" id="IPR016181">
    <property type="entry name" value="Acyl_CoA_acyltransferase"/>
</dbReference>
<name>A0AAW7YWW4_9ALTE</name>
<dbReference type="PANTHER" id="PTHR21367">
    <property type="entry name" value="ARGININE-TRNA-PROTEIN TRANSFERASE 1"/>
    <property type="match status" value="1"/>
</dbReference>
<evidence type="ECO:0000256" key="3">
    <source>
        <dbReference type="ARBA" id="ARBA00023315"/>
    </source>
</evidence>
<comment type="similarity">
    <text evidence="4">Belongs to the R-transferase family. Bpt subfamily.</text>
</comment>
<dbReference type="GO" id="GO:0005737">
    <property type="term" value="C:cytoplasm"/>
    <property type="evidence" value="ECO:0007669"/>
    <property type="project" value="UniProtKB-SubCell"/>
</dbReference>
<reference evidence="7 9" key="1">
    <citation type="submission" date="2015-12" db="EMBL/GenBank/DDBJ databases">
        <title>Intraspecies pangenome expansion in the marine bacterium Alteromonas.</title>
        <authorList>
            <person name="Lopez-Perez M."/>
            <person name="Rodriguez-Valera F."/>
        </authorList>
    </citation>
    <scope>NUCLEOTIDE SEQUENCE [LARGE SCALE GENOMIC DNA]</scope>
    <source>
        <strain evidence="7 9">LMG 21861</strain>
    </source>
</reference>
<comment type="subcellular location">
    <subcellularLocation>
        <location evidence="4">Cytoplasm</location>
    </subcellularLocation>
</comment>
<dbReference type="HAMAP" id="MF_00689">
    <property type="entry name" value="Bpt"/>
    <property type="match status" value="1"/>
</dbReference>
<evidence type="ECO:0000256" key="4">
    <source>
        <dbReference type="HAMAP-Rule" id="MF_00689"/>
    </source>
</evidence>
<keyword evidence="3 4" id="KW-0012">Acyltransferase</keyword>
<dbReference type="NCBIfam" id="NF002345">
    <property type="entry name" value="PRK01305.2-2"/>
    <property type="match status" value="1"/>
</dbReference>
<dbReference type="InterPro" id="IPR017138">
    <property type="entry name" value="Asp_Glu_LeuTrfase"/>
</dbReference>
<dbReference type="PANTHER" id="PTHR21367:SF1">
    <property type="entry name" value="ARGINYL-TRNA--PROTEIN TRANSFERASE 1"/>
    <property type="match status" value="1"/>
</dbReference>
<dbReference type="GO" id="GO:0071596">
    <property type="term" value="P:ubiquitin-dependent protein catabolic process via the N-end rule pathway"/>
    <property type="evidence" value="ECO:0007669"/>
    <property type="project" value="InterPro"/>
</dbReference>
<comment type="catalytic activity">
    <reaction evidence="4">
        <text>N-terminal L-glutamyl-[protein] + L-leucyl-tRNA(Leu) = N-terminal L-leucyl-L-glutamyl-[protein] + tRNA(Leu) + H(+)</text>
        <dbReference type="Rhea" id="RHEA:50412"/>
        <dbReference type="Rhea" id="RHEA-COMP:9613"/>
        <dbReference type="Rhea" id="RHEA-COMP:9622"/>
        <dbReference type="Rhea" id="RHEA-COMP:12664"/>
        <dbReference type="Rhea" id="RHEA-COMP:12668"/>
        <dbReference type="ChEBI" id="CHEBI:15378"/>
        <dbReference type="ChEBI" id="CHEBI:64721"/>
        <dbReference type="ChEBI" id="CHEBI:78442"/>
        <dbReference type="ChEBI" id="CHEBI:78494"/>
        <dbReference type="ChEBI" id="CHEBI:133041"/>
        <dbReference type="EC" id="2.3.2.29"/>
    </reaction>
</comment>
<sequence>MRFGITQSFDCSYLPNQQEQLLVYAESDNQLAWRYGQLIQVGFRRSGEQIYRPHCPDCHACESVRVPVATFRPSKSQKRILNRNQHFVVTSAKSANHLYYPLYEKYICARHTDGSMYPPSSEQFENFILCEWKRPQFIEAYDGDTLIAVAVTDTIDNGEEHQALSALYTFYDPDYHSSSLGTWMIMMQIEQAKQQERDFVYLGYYVEECQKMSYKHNFFPYEQFSGNKWHRFDKKPA</sequence>
<organism evidence="8 10">
    <name type="scientific">Alteromonas stellipolaris</name>
    <dbReference type="NCBI Taxonomy" id="233316"/>
    <lineage>
        <taxon>Bacteria</taxon>
        <taxon>Pseudomonadati</taxon>
        <taxon>Pseudomonadota</taxon>
        <taxon>Gammaproteobacteria</taxon>
        <taxon>Alteromonadales</taxon>
        <taxon>Alteromonadaceae</taxon>
        <taxon>Alteromonas/Salinimonas group</taxon>
        <taxon>Alteromonas</taxon>
    </lineage>
</organism>
<dbReference type="AlphaFoldDB" id="A0AAW7YWW4"/>
<evidence type="ECO:0000256" key="1">
    <source>
        <dbReference type="ARBA" id="ARBA00022490"/>
    </source>
</evidence>
<evidence type="ECO:0000313" key="7">
    <source>
        <dbReference type="EMBL" id="AMJ73870.1"/>
    </source>
</evidence>
<feature type="domain" description="N-end aminoacyl transferase N-terminal" evidence="5">
    <location>
        <begin position="10"/>
        <end position="79"/>
    </location>
</feature>
<dbReference type="NCBIfam" id="NF002342">
    <property type="entry name" value="PRK01305.1-3"/>
    <property type="match status" value="1"/>
</dbReference>
<dbReference type="EC" id="2.3.2.29" evidence="4"/>
<keyword evidence="9" id="KW-1185">Reference proteome</keyword>
<evidence type="ECO:0000313" key="8">
    <source>
        <dbReference type="EMBL" id="MDO6575778.1"/>
    </source>
</evidence>
<dbReference type="EMBL" id="CP013926">
    <property type="protein sequence ID" value="AMJ73870.1"/>
    <property type="molecule type" value="Genomic_DNA"/>
</dbReference>
<evidence type="ECO:0000259" key="5">
    <source>
        <dbReference type="Pfam" id="PF04376"/>
    </source>
</evidence>
<keyword evidence="2 4" id="KW-0808">Transferase</keyword>
<dbReference type="Pfam" id="PF04377">
    <property type="entry name" value="ATE_C"/>
    <property type="match status" value="1"/>
</dbReference>
<dbReference type="Proteomes" id="UP000056750">
    <property type="component" value="Chromosome"/>
</dbReference>
<gene>
    <name evidence="4" type="primary">bpt</name>
    <name evidence="7" type="ORF">AVL57_07675</name>
    <name evidence="8" type="ORF">Q4527_00140</name>
</gene>
<accession>A0AAW7YWW4</accession>
<dbReference type="NCBIfam" id="NF002346">
    <property type="entry name" value="PRK01305.2-3"/>
    <property type="match status" value="1"/>
</dbReference>
<dbReference type="CDD" id="cd04301">
    <property type="entry name" value="NAT_SF"/>
    <property type="match status" value="1"/>
</dbReference>
<dbReference type="Proteomes" id="UP001170717">
    <property type="component" value="Unassembled WGS sequence"/>
</dbReference>
<keyword evidence="1 4" id="KW-0963">Cytoplasm</keyword>
<dbReference type="PIRSF" id="PIRSF037208">
    <property type="entry name" value="ATE_pro_prd"/>
    <property type="match status" value="1"/>
</dbReference>
<dbReference type="InterPro" id="IPR007471">
    <property type="entry name" value="N-end_Aminoacyl_Trfase_N"/>
</dbReference>
<feature type="domain" description="N-end rule aminoacyl transferase C-terminal" evidence="6">
    <location>
        <begin position="100"/>
        <end position="223"/>
    </location>
</feature>
<dbReference type="InterPro" id="IPR007472">
    <property type="entry name" value="N-end_Aminoacyl_Trfase_C"/>
</dbReference>
<dbReference type="GeneID" id="83257564"/>
<comment type="catalytic activity">
    <reaction evidence="4">
        <text>N-terminal L-aspartyl-[protein] + L-leucyl-tRNA(Leu) = N-terminal L-leucyl-L-aspartyl-[protein] + tRNA(Leu) + H(+)</text>
        <dbReference type="Rhea" id="RHEA:50420"/>
        <dbReference type="Rhea" id="RHEA-COMP:9613"/>
        <dbReference type="Rhea" id="RHEA-COMP:9622"/>
        <dbReference type="Rhea" id="RHEA-COMP:12669"/>
        <dbReference type="Rhea" id="RHEA-COMP:12674"/>
        <dbReference type="ChEBI" id="CHEBI:15378"/>
        <dbReference type="ChEBI" id="CHEBI:64720"/>
        <dbReference type="ChEBI" id="CHEBI:78442"/>
        <dbReference type="ChEBI" id="CHEBI:78494"/>
        <dbReference type="ChEBI" id="CHEBI:133042"/>
        <dbReference type="EC" id="2.3.2.29"/>
    </reaction>
</comment>
<dbReference type="GO" id="GO:0004057">
    <property type="term" value="F:arginyl-tRNA--protein transferase activity"/>
    <property type="evidence" value="ECO:0007669"/>
    <property type="project" value="InterPro"/>
</dbReference>
<dbReference type="GO" id="GO:0008914">
    <property type="term" value="F:leucyl-tRNA--protein transferase activity"/>
    <property type="evidence" value="ECO:0007669"/>
    <property type="project" value="UniProtKB-UniRule"/>
</dbReference>
<dbReference type="InterPro" id="IPR030700">
    <property type="entry name" value="N-end_Aminoacyl_Trfase"/>
</dbReference>
<dbReference type="SUPFAM" id="SSF55729">
    <property type="entry name" value="Acyl-CoA N-acyltransferases (Nat)"/>
    <property type="match status" value="1"/>
</dbReference>
<dbReference type="NCBIfam" id="NF002341">
    <property type="entry name" value="PRK01305.1-1"/>
    <property type="match status" value="1"/>
</dbReference>
<reference evidence="8" key="2">
    <citation type="submission" date="2023-07" db="EMBL/GenBank/DDBJ databases">
        <title>Genome content predicts the carbon catabolic preferences of heterotrophic bacteria.</title>
        <authorList>
            <person name="Gralka M."/>
        </authorList>
    </citation>
    <scope>NUCLEOTIDE SEQUENCE</scope>
    <source>
        <strain evidence="8">F2M12</strain>
    </source>
</reference>
<evidence type="ECO:0000256" key="2">
    <source>
        <dbReference type="ARBA" id="ARBA00022679"/>
    </source>
</evidence>
<evidence type="ECO:0000313" key="9">
    <source>
        <dbReference type="Proteomes" id="UP000056750"/>
    </source>
</evidence>
<protein>
    <recommendedName>
        <fullName evidence="4">Aspartate/glutamate leucyltransferase</fullName>
        <ecNumber evidence="4">2.3.2.29</ecNumber>
    </recommendedName>
</protein>
<proteinExistence type="inferred from homology"/>